<dbReference type="SUPFAM" id="SSF141371">
    <property type="entry name" value="PilZ domain-like"/>
    <property type="match status" value="1"/>
</dbReference>
<evidence type="ECO:0000313" key="3">
    <source>
        <dbReference type="EMBL" id="KAA5613497.1"/>
    </source>
</evidence>
<comment type="caution">
    <text evidence="3">The sequence shown here is derived from an EMBL/GenBank/DDBJ whole genome shotgun (WGS) entry which is preliminary data.</text>
</comment>
<dbReference type="RefSeq" id="WP_150039608.1">
    <property type="nucleotide sequence ID" value="NZ_OW485601.1"/>
</dbReference>
<organism evidence="3 4">
    <name type="scientific">Rhodovastum atsumiense</name>
    <dbReference type="NCBI Taxonomy" id="504468"/>
    <lineage>
        <taxon>Bacteria</taxon>
        <taxon>Pseudomonadati</taxon>
        <taxon>Pseudomonadota</taxon>
        <taxon>Alphaproteobacteria</taxon>
        <taxon>Acetobacterales</taxon>
        <taxon>Acetobacteraceae</taxon>
        <taxon>Rhodovastum</taxon>
    </lineage>
</organism>
<sequence length="274" mass="28978">MRAAALLESVARQTLTPDPAQASVGARARLAQARRDLHVAVAALTAAIKADPSLSAGDMRGRDALRAGDAIAAAAGGEHDPHGEPQGARPAADWDQAIGTLLEATEQLLAELKAGRRVHFQEGAGKTQADVGGGLPRFDVGFYLRGGAIGGAVMLGLGWLIWRTAKRQERPTRHGRRFPCGGSAEIRDEAGLVRHGQMVNVSCGGAAVRLQAGAAGALRKDSHVTLRLENGLTLPGHVVAHAEGLLRLGFDHMDEETQKSFWDFHDRQRLAVAD</sequence>
<dbReference type="InterPro" id="IPR009875">
    <property type="entry name" value="PilZ_domain"/>
</dbReference>
<keyword evidence="4" id="KW-1185">Reference proteome</keyword>
<accession>A0A5M6J088</accession>
<evidence type="ECO:0000313" key="4">
    <source>
        <dbReference type="Proteomes" id="UP000325255"/>
    </source>
</evidence>
<proteinExistence type="predicted"/>
<dbReference type="Proteomes" id="UP000325255">
    <property type="component" value="Unassembled WGS sequence"/>
</dbReference>
<name>A0A5M6J088_9PROT</name>
<keyword evidence="1" id="KW-0472">Membrane</keyword>
<evidence type="ECO:0000256" key="1">
    <source>
        <dbReference type="SAM" id="Phobius"/>
    </source>
</evidence>
<reference evidence="3 4" key="1">
    <citation type="submission" date="2019-09" db="EMBL/GenBank/DDBJ databases">
        <title>Genome sequence of Rhodovastum atsumiense, a diverse member of the Acetobacteraceae family of non-sulfur purple photosynthetic bacteria.</title>
        <authorList>
            <person name="Meyer T."/>
            <person name="Kyndt J."/>
        </authorList>
    </citation>
    <scope>NUCLEOTIDE SEQUENCE [LARGE SCALE GENOMIC DNA]</scope>
    <source>
        <strain evidence="3 4">DSM 21279</strain>
    </source>
</reference>
<gene>
    <name evidence="3" type="ORF">F1189_05425</name>
</gene>
<keyword evidence="1" id="KW-1133">Transmembrane helix</keyword>
<dbReference type="Pfam" id="PF07238">
    <property type="entry name" value="PilZ"/>
    <property type="match status" value="1"/>
</dbReference>
<dbReference type="AlphaFoldDB" id="A0A5M6J088"/>
<dbReference type="EMBL" id="VWPK01000006">
    <property type="protein sequence ID" value="KAA5613497.1"/>
    <property type="molecule type" value="Genomic_DNA"/>
</dbReference>
<protein>
    <submittedName>
        <fullName evidence="3">PilZ domain-containing protein</fullName>
    </submittedName>
</protein>
<feature type="transmembrane region" description="Helical" evidence="1">
    <location>
        <begin position="142"/>
        <end position="162"/>
    </location>
</feature>
<keyword evidence="1" id="KW-0812">Transmembrane</keyword>
<evidence type="ECO:0000259" key="2">
    <source>
        <dbReference type="Pfam" id="PF07238"/>
    </source>
</evidence>
<dbReference type="GO" id="GO:0035438">
    <property type="term" value="F:cyclic-di-GMP binding"/>
    <property type="evidence" value="ECO:0007669"/>
    <property type="project" value="InterPro"/>
</dbReference>
<dbReference type="Gene3D" id="2.40.10.220">
    <property type="entry name" value="predicted glycosyltransferase like domains"/>
    <property type="match status" value="1"/>
</dbReference>
<feature type="domain" description="PilZ" evidence="2">
    <location>
        <begin position="172"/>
        <end position="259"/>
    </location>
</feature>